<proteinExistence type="predicted"/>
<dbReference type="Proteomes" id="UP001056384">
    <property type="component" value="Chromosome 5"/>
</dbReference>
<gene>
    <name evidence="1" type="ORF">Slin15195_G062900</name>
</gene>
<dbReference type="EMBL" id="CP099422">
    <property type="protein sequence ID" value="USW52971.1"/>
    <property type="molecule type" value="Genomic_DNA"/>
</dbReference>
<protein>
    <submittedName>
        <fullName evidence="1">Uncharacterized protein</fullName>
    </submittedName>
</protein>
<evidence type="ECO:0000313" key="2">
    <source>
        <dbReference type="Proteomes" id="UP001056384"/>
    </source>
</evidence>
<evidence type="ECO:0000313" key="1">
    <source>
        <dbReference type="EMBL" id="USW52971.1"/>
    </source>
</evidence>
<dbReference type="AlphaFoldDB" id="A0A9Q9AW90"/>
<sequence>MRGSAGHPNISSSSWRLEGHSIITILFKSQRGQVALPGSPVDIVTPLGAGINLNISVTAYPLCANTSERWSIDEGDCKYFLNEAQDGCEKTGGTVRDACLNWQFQPEINPGELKCSGRLDGSTGVDRNDGFDAIKDFCFKFSGSVSTPEISNKQTFKQTLGNSEMVLAVDYGDGSDCAKTGNDAQYPNDNNACQRYLRRTMDDCDTNFSGHLGKFGGNVTDGCGMFSLTPQVNERTGCGGRDDFRPMKRDDALKTINAYCDRDMYLDPAFNPGNNFSQEPPDGASWDLYMEGLDGYVIKTDAQFGDGGQQSGCLPGKSFSTIGDECKRKLTAVIDVCKEEGGIQFDNTENGCVMWSIYGSKGAP</sequence>
<organism evidence="1 2">
    <name type="scientific">Septoria linicola</name>
    <dbReference type="NCBI Taxonomy" id="215465"/>
    <lineage>
        <taxon>Eukaryota</taxon>
        <taxon>Fungi</taxon>
        <taxon>Dikarya</taxon>
        <taxon>Ascomycota</taxon>
        <taxon>Pezizomycotina</taxon>
        <taxon>Dothideomycetes</taxon>
        <taxon>Dothideomycetidae</taxon>
        <taxon>Mycosphaerellales</taxon>
        <taxon>Mycosphaerellaceae</taxon>
        <taxon>Septoria</taxon>
    </lineage>
</organism>
<name>A0A9Q9AW90_9PEZI</name>
<accession>A0A9Q9AW90</accession>
<keyword evidence="2" id="KW-1185">Reference proteome</keyword>
<reference evidence="1" key="1">
    <citation type="submission" date="2022-06" db="EMBL/GenBank/DDBJ databases">
        <title>Complete genome sequences of two strains of the flax pathogen Septoria linicola.</title>
        <authorList>
            <person name="Lapalu N."/>
            <person name="Simon A."/>
            <person name="Demenou B."/>
            <person name="Paumier D."/>
            <person name="Guillot M.-P."/>
            <person name="Gout L."/>
            <person name="Valade R."/>
        </authorList>
    </citation>
    <scope>NUCLEOTIDE SEQUENCE</scope>
    <source>
        <strain evidence="1">SE15195</strain>
    </source>
</reference>